<organism evidence="2 3">
    <name type="scientific">Cylindrobasidium torrendii FP15055 ss-10</name>
    <dbReference type="NCBI Taxonomy" id="1314674"/>
    <lineage>
        <taxon>Eukaryota</taxon>
        <taxon>Fungi</taxon>
        <taxon>Dikarya</taxon>
        <taxon>Basidiomycota</taxon>
        <taxon>Agaricomycotina</taxon>
        <taxon>Agaricomycetes</taxon>
        <taxon>Agaricomycetidae</taxon>
        <taxon>Agaricales</taxon>
        <taxon>Marasmiineae</taxon>
        <taxon>Physalacriaceae</taxon>
        <taxon>Cylindrobasidium</taxon>
    </lineage>
</organism>
<dbReference type="Proteomes" id="UP000054007">
    <property type="component" value="Unassembled WGS sequence"/>
</dbReference>
<gene>
    <name evidence="2" type="ORF">CYLTODRAFT_223754</name>
</gene>
<name>A0A0D7BGJ7_9AGAR</name>
<proteinExistence type="predicted"/>
<keyword evidence="3" id="KW-1185">Reference proteome</keyword>
<sequence>MEHDRHISDHCPFKPSPLRHQSTQPLDSYMYDETRPLMMDKETKQCLLAPPNLMDASHPAAQKKPSTLSLKAPSAFSMKKSSISSMLSLKKPSMHSLKAAFAPAPKKSKFVLRPGIGDTGFRRVLRNVGSPHSPRLAVSLNSPTKPRTAPNSPMKRMVPATPTRKSSCWSVGHDPFKTPPRKSIDPFKTPPKVIVWGGSDTDDEDGQLGTGSGDEHTDEMDVDDSAMHRREKSEKKLVQMLGEEYGDTLAN</sequence>
<reference evidence="2 3" key="1">
    <citation type="journal article" date="2015" name="Fungal Genet. Biol.">
        <title>Evolution of novel wood decay mechanisms in Agaricales revealed by the genome sequences of Fistulina hepatica and Cylindrobasidium torrendii.</title>
        <authorList>
            <person name="Floudas D."/>
            <person name="Held B.W."/>
            <person name="Riley R."/>
            <person name="Nagy L.G."/>
            <person name="Koehler G."/>
            <person name="Ransdell A.S."/>
            <person name="Younus H."/>
            <person name="Chow J."/>
            <person name="Chiniquy J."/>
            <person name="Lipzen A."/>
            <person name="Tritt A."/>
            <person name="Sun H."/>
            <person name="Haridas S."/>
            <person name="LaButti K."/>
            <person name="Ohm R.A."/>
            <person name="Kues U."/>
            <person name="Blanchette R.A."/>
            <person name="Grigoriev I.V."/>
            <person name="Minto R.E."/>
            <person name="Hibbett D.S."/>
        </authorList>
    </citation>
    <scope>NUCLEOTIDE SEQUENCE [LARGE SCALE GENOMIC DNA]</scope>
    <source>
        <strain evidence="2 3">FP15055 ss-10</strain>
    </source>
</reference>
<feature type="region of interest" description="Disordered" evidence="1">
    <location>
        <begin position="132"/>
        <end position="251"/>
    </location>
</feature>
<protein>
    <submittedName>
        <fullName evidence="2">Uncharacterized protein</fullName>
    </submittedName>
</protein>
<feature type="compositionally biased region" description="Basic and acidic residues" evidence="1">
    <location>
        <begin position="1"/>
        <end position="12"/>
    </location>
</feature>
<feature type="compositionally biased region" description="Basic and acidic residues" evidence="1">
    <location>
        <begin position="225"/>
        <end position="237"/>
    </location>
</feature>
<evidence type="ECO:0000313" key="3">
    <source>
        <dbReference type="Proteomes" id="UP000054007"/>
    </source>
</evidence>
<accession>A0A0D7BGJ7</accession>
<dbReference type="EMBL" id="KN880481">
    <property type="protein sequence ID" value="KIY69602.1"/>
    <property type="molecule type" value="Genomic_DNA"/>
</dbReference>
<evidence type="ECO:0000313" key="2">
    <source>
        <dbReference type="EMBL" id="KIY69602.1"/>
    </source>
</evidence>
<feature type="compositionally biased region" description="Polar residues" evidence="1">
    <location>
        <begin position="139"/>
        <end position="151"/>
    </location>
</feature>
<feature type="region of interest" description="Disordered" evidence="1">
    <location>
        <begin position="1"/>
        <end position="25"/>
    </location>
</feature>
<dbReference type="AlphaFoldDB" id="A0A0D7BGJ7"/>
<evidence type="ECO:0000256" key="1">
    <source>
        <dbReference type="SAM" id="MobiDB-lite"/>
    </source>
</evidence>